<protein>
    <submittedName>
        <fullName evidence="2">DNA-binding MarR family transcriptional regulator</fullName>
    </submittedName>
</protein>
<organism evidence="2 3">
    <name type="scientific">Actinoallomurus bryophytorum</name>
    <dbReference type="NCBI Taxonomy" id="1490222"/>
    <lineage>
        <taxon>Bacteria</taxon>
        <taxon>Bacillati</taxon>
        <taxon>Actinomycetota</taxon>
        <taxon>Actinomycetes</taxon>
        <taxon>Streptosporangiales</taxon>
        <taxon>Thermomonosporaceae</taxon>
        <taxon>Actinoallomurus</taxon>
    </lineage>
</organism>
<dbReference type="GO" id="GO:0003700">
    <property type="term" value="F:DNA-binding transcription factor activity"/>
    <property type="evidence" value="ECO:0007669"/>
    <property type="project" value="InterPro"/>
</dbReference>
<dbReference type="InterPro" id="IPR036388">
    <property type="entry name" value="WH-like_DNA-bd_sf"/>
</dbReference>
<dbReference type="PRINTS" id="PR00598">
    <property type="entry name" value="HTHMARR"/>
</dbReference>
<dbReference type="Proteomes" id="UP000316096">
    <property type="component" value="Unassembled WGS sequence"/>
</dbReference>
<dbReference type="PANTHER" id="PTHR33164">
    <property type="entry name" value="TRANSCRIPTIONAL REGULATOR, MARR FAMILY"/>
    <property type="match status" value="1"/>
</dbReference>
<keyword evidence="2" id="KW-0238">DNA-binding</keyword>
<feature type="domain" description="HTH marR-type" evidence="1">
    <location>
        <begin position="18"/>
        <end position="149"/>
    </location>
</feature>
<dbReference type="Pfam" id="PF12802">
    <property type="entry name" value="MarR_2"/>
    <property type="match status" value="1"/>
</dbReference>
<accession>A0A543CUF2</accession>
<dbReference type="InterPro" id="IPR000835">
    <property type="entry name" value="HTH_MarR-typ"/>
</dbReference>
<dbReference type="PROSITE" id="PS50995">
    <property type="entry name" value="HTH_MARR_2"/>
    <property type="match status" value="1"/>
</dbReference>
<dbReference type="AlphaFoldDB" id="A0A543CUF2"/>
<dbReference type="GO" id="GO:0003677">
    <property type="term" value="F:DNA binding"/>
    <property type="evidence" value="ECO:0007669"/>
    <property type="project" value="UniProtKB-KW"/>
</dbReference>
<evidence type="ECO:0000313" key="2">
    <source>
        <dbReference type="EMBL" id="TQM00707.1"/>
    </source>
</evidence>
<dbReference type="PANTHER" id="PTHR33164:SF43">
    <property type="entry name" value="HTH-TYPE TRANSCRIPTIONAL REPRESSOR YETL"/>
    <property type="match status" value="1"/>
</dbReference>
<dbReference type="RefSeq" id="WP_246122244.1">
    <property type="nucleotide sequence ID" value="NZ_VFOZ01000001.1"/>
</dbReference>
<keyword evidence="3" id="KW-1185">Reference proteome</keyword>
<dbReference type="EMBL" id="VFOZ01000001">
    <property type="protein sequence ID" value="TQM00707.1"/>
    <property type="molecule type" value="Genomic_DNA"/>
</dbReference>
<dbReference type="SMART" id="SM00347">
    <property type="entry name" value="HTH_MARR"/>
    <property type="match status" value="1"/>
</dbReference>
<reference evidence="2 3" key="1">
    <citation type="submission" date="2019-06" db="EMBL/GenBank/DDBJ databases">
        <title>Sequencing the genomes of 1000 actinobacteria strains.</title>
        <authorList>
            <person name="Klenk H.-P."/>
        </authorList>
    </citation>
    <scope>NUCLEOTIDE SEQUENCE [LARGE SCALE GENOMIC DNA]</scope>
    <source>
        <strain evidence="2 3">DSM 102200</strain>
    </source>
</reference>
<evidence type="ECO:0000259" key="1">
    <source>
        <dbReference type="PROSITE" id="PS50995"/>
    </source>
</evidence>
<gene>
    <name evidence="2" type="ORF">FB559_6426</name>
</gene>
<dbReference type="InterPro" id="IPR039422">
    <property type="entry name" value="MarR/SlyA-like"/>
</dbReference>
<proteinExistence type="predicted"/>
<dbReference type="Gene3D" id="1.10.10.10">
    <property type="entry name" value="Winged helix-like DNA-binding domain superfamily/Winged helix DNA-binding domain"/>
    <property type="match status" value="1"/>
</dbReference>
<sequence>MTREPARTNGPPDASGTGPELVDALAQSAFVVMGTLTRIGAAHDLSLTQLRVLGILRDRRARVTELADFLGLEKSTMSGLVDRAVRRGLLERGKNAEDGRAVDVFMTAAGLELAERVHTEIRRALAPTTSRLDTKERHALTLLLSRMLGPARA</sequence>
<name>A0A543CUF2_9ACTN</name>
<dbReference type="GO" id="GO:0006950">
    <property type="term" value="P:response to stress"/>
    <property type="evidence" value="ECO:0007669"/>
    <property type="project" value="TreeGrafter"/>
</dbReference>
<evidence type="ECO:0000313" key="3">
    <source>
        <dbReference type="Proteomes" id="UP000316096"/>
    </source>
</evidence>
<dbReference type="InterPro" id="IPR036390">
    <property type="entry name" value="WH_DNA-bd_sf"/>
</dbReference>
<dbReference type="SUPFAM" id="SSF46785">
    <property type="entry name" value="Winged helix' DNA-binding domain"/>
    <property type="match status" value="1"/>
</dbReference>
<comment type="caution">
    <text evidence="2">The sequence shown here is derived from an EMBL/GenBank/DDBJ whole genome shotgun (WGS) entry which is preliminary data.</text>
</comment>